<dbReference type="Gene3D" id="3.40.190.80">
    <property type="match status" value="1"/>
</dbReference>
<organism evidence="1">
    <name type="scientific">hydrothermal vent metagenome</name>
    <dbReference type="NCBI Taxonomy" id="652676"/>
    <lineage>
        <taxon>unclassified sequences</taxon>
        <taxon>metagenomes</taxon>
        <taxon>ecological metagenomes</taxon>
    </lineage>
</organism>
<proteinExistence type="predicted"/>
<gene>
    <name evidence="1" type="ORF">MNBD_GAMMA22-1698</name>
</gene>
<dbReference type="GO" id="GO:0006020">
    <property type="term" value="P:inositol metabolic process"/>
    <property type="evidence" value="ECO:0007669"/>
    <property type="project" value="TreeGrafter"/>
</dbReference>
<sequence>MNYLNLCKTISSEIKKHLVAEIKQHGFNGETMEDPSDLKSTHDIDKIAAAIALEKLSEYNCNIFIESVSNTIQNNADFSVYIDPVDGSLNWERGVGDPCVVIAISSKAKISCLKDLEFSFVYGLRSNDIYYSDLKQSYYISSLTNKTVTINCSGKQQLCDATAYLRTGYGGAQRQLDHTLALFTTVRDIRSFDNAAIEMCEIARNAADVMIEARNISDFFNLLAYPILKTAGGFLTDLSGNELAEQTLEFESNYNYIACNNTSLLNETINSINNK</sequence>
<dbReference type="Gene3D" id="3.30.540.10">
    <property type="entry name" value="Fructose-1,6-Bisphosphatase, subunit A, domain 1"/>
    <property type="match status" value="1"/>
</dbReference>
<dbReference type="Pfam" id="PF00459">
    <property type="entry name" value="Inositol_P"/>
    <property type="match status" value="1"/>
</dbReference>
<evidence type="ECO:0008006" key="2">
    <source>
        <dbReference type="Google" id="ProtNLM"/>
    </source>
</evidence>
<reference evidence="1" key="1">
    <citation type="submission" date="2018-06" db="EMBL/GenBank/DDBJ databases">
        <authorList>
            <person name="Zhirakovskaya E."/>
        </authorList>
    </citation>
    <scope>NUCLEOTIDE SEQUENCE</scope>
</reference>
<dbReference type="AlphaFoldDB" id="A0A3B1A9M6"/>
<dbReference type="EMBL" id="UOFS01000019">
    <property type="protein sequence ID" value="VAW94929.1"/>
    <property type="molecule type" value="Genomic_DNA"/>
</dbReference>
<dbReference type="PANTHER" id="PTHR20854:SF4">
    <property type="entry name" value="INOSITOL-1-MONOPHOSPHATASE-RELATED"/>
    <property type="match status" value="1"/>
</dbReference>
<dbReference type="GO" id="GO:0008934">
    <property type="term" value="F:inositol monophosphate 1-phosphatase activity"/>
    <property type="evidence" value="ECO:0007669"/>
    <property type="project" value="TreeGrafter"/>
</dbReference>
<dbReference type="GO" id="GO:0007165">
    <property type="term" value="P:signal transduction"/>
    <property type="evidence" value="ECO:0007669"/>
    <property type="project" value="TreeGrafter"/>
</dbReference>
<dbReference type="InterPro" id="IPR000760">
    <property type="entry name" value="Inositol_monophosphatase-like"/>
</dbReference>
<protein>
    <recommendedName>
        <fullName evidence="2">Inositol-phosphate phosphatase</fullName>
    </recommendedName>
</protein>
<dbReference type="SUPFAM" id="SSF56655">
    <property type="entry name" value="Carbohydrate phosphatase"/>
    <property type="match status" value="1"/>
</dbReference>
<evidence type="ECO:0000313" key="1">
    <source>
        <dbReference type="EMBL" id="VAW94929.1"/>
    </source>
</evidence>
<dbReference type="PANTHER" id="PTHR20854">
    <property type="entry name" value="INOSITOL MONOPHOSPHATASE"/>
    <property type="match status" value="1"/>
</dbReference>
<name>A0A3B1A9M6_9ZZZZ</name>
<accession>A0A3B1A9M6</accession>